<keyword evidence="8" id="KW-0472">Membrane</keyword>
<dbReference type="Proteomes" id="UP001054837">
    <property type="component" value="Unassembled WGS sequence"/>
</dbReference>
<evidence type="ECO:0000259" key="9">
    <source>
        <dbReference type="PROSITE" id="PS50026"/>
    </source>
</evidence>
<accession>A0AAV4QSV2</accession>
<evidence type="ECO:0000313" key="10">
    <source>
        <dbReference type="EMBL" id="GIY11141.1"/>
    </source>
</evidence>
<feature type="disulfide bond" evidence="6">
    <location>
        <begin position="197"/>
        <end position="206"/>
    </location>
</feature>
<dbReference type="GO" id="GO:0048056">
    <property type="term" value="P:R3/R4 cell differentiation"/>
    <property type="evidence" value="ECO:0007669"/>
    <property type="project" value="UniProtKB-ARBA"/>
</dbReference>
<dbReference type="FunFam" id="2.10.25.10:FF:000038">
    <property type="entry name" value="Fibrillin 2"/>
    <property type="match status" value="1"/>
</dbReference>
<reference evidence="10 11" key="1">
    <citation type="submission" date="2021-06" db="EMBL/GenBank/DDBJ databases">
        <title>Caerostris darwini draft genome.</title>
        <authorList>
            <person name="Kono N."/>
            <person name="Arakawa K."/>
        </authorList>
    </citation>
    <scope>NUCLEOTIDE SEQUENCE [LARGE SCALE GENOMIC DNA]</scope>
</reference>
<dbReference type="Pfam" id="PF07645">
    <property type="entry name" value="EGF_CA"/>
    <property type="match status" value="1"/>
</dbReference>
<feature type="domain" description="EGF-like" evidence="9">
    <location>
        <begin position="336"/>
        <end position="373"/>
    </location>
</feature>
<evidence type="ECO:0000256" key="4">
    <source>
        <dbReference type="ARBA" id="ARBA00023157"/>
    </source>
</evidence>
<keyword evidence="4 6" id="KW-1015">Disulfide bond</keyword>
<dbReference type="SUPFAM" id="SSF57184">
    <property type="entry name" value="Growth factor receptor domain"/>
    <property type="match status" value="1"/>
</dbReference>
<dbReference type="InterPro" id="IPR000742">
    <property type="entry name" value="EGF"/>
</dbReference>
<dbReference type="PROSITE" id="PS00010">
    <property type="entry name" value="ASX_HYDROXYL"/>
    <property type="match status" value="1"/>
</dbReference>
<keyword evidence="11" id="KW-1185">Reference proteome</keyword>
<dbReference type="GO" id="GO:0005509">
    <property type="term" value="F:calcium ion binding"/>
    <property type="evidence" value="ECO:0007669"/>
    <property type="project" value="InterPro"/>
</dbReference>
<dbReference type="InterPro" id="IPR001881">
    <property type="entry name" value="EGF-like_Ca-bd_dom"/>
</dbReference>
<evidence type="ECO:0000256" key="8">
    <source>
        <dbReference type="SAM" id="Phobius"/>
    </source>
</evidence>
<keyword evidence="5" id="KW-0325">Glycoprotein</keyword>
<dbReference type="PROSITE" id="PS50026">
    <property type="entry name" value="EGF_3"/>
    <property type="match status" value="6"/>
</dbReference>
<feature type="domain" description="EGF-like" evidence="9">
    <location>
        <begin position="86"/>
        <end position="124"/>
    </location>
</feature>
<protein>
    <submittedName>
        <fullName evidence="10">Neurogenic locus notch-like protein 1</fullName>
    </submittedName>
</protein>
<keyword evidence="3" id="KW-0677">Repeat</keyword>
<comment type="caution">
    <text evidence="6">Lacks conserved residue(s) required for the propagation of feature annotation.</text>
</comment>
<sequence>EFDTSSFTSQSNSSEDSSTETVTKFDKTNQTDINTDGDIIITSEPETGSDVTSNDNSTPSEENTTDFITTNVSVTTEITTQPVTVIWTACSSNPCKNGGLCEESSDPRVYNCNCARGYTGTHCQVYDDCSTDENGNICNKGTCSYKSDGLSRFCTCFFGMFWDNDLKECREADPPCFPNPCHNGTCISNENEFRCFCNSGFEGHTCQILNKCGEEDHCEDGECELDSETYTKHCKCDSGFYWNSEKGTCEAVVPPCLPNPCRNKGMCEVISTKEFNCICADGYKGSNCEIQDFCLISKSGDDICENGNCVTSEDSMTCVCNEGYYLEEESHTCKSIVEPCLPNPCLNNGKCTPLSSDSYNCTCSEGYLGATCNELDFCVLKGGNTFCGNADCRNDNNLKIYYCSCGNDQYFDYSTRTCIDVDFCPFIKCGENEECKNSICECKPNYKRENSTDKCKPHFCPSNPCPVDDLICTEGDGLAAINALVKMVMLLMELTVMLEMFAYNTTCEYIGNTTCVNKTCANGICLKTEETETCICRPGYEELEGNCVDLCSAGHLPEGFCPDNKCESTDSGFRCKCEGKYALSDDEVTCTVRKMCKEGEVGWTTCSQRNALCVDDWKTLEGFTCKCMEGQIAAGNGLCRNVCSIEDNQKACAVLGAECDMEENGDNTCKCPPLFQPFINGTVCNKPAPFSYLLTLPVSTASYKKKRQQWEEKDVRKALEKLFPELIHSNILNCNENKDYATCKIEVQFISVTEENLKRLKLPDICRASSDMPSECLIPPSLVLRKEVINTVVSVQRTDPCDEDIKENLCGSETYCISLPYTSIFECKCSDGFTTRAIRYPFEDGVSYIESCKDIDECAMGNPCQENMECHNTLGGYICSCKSGYRIKDPSKPKTSGCVAICNPNPCVHGDCSAVGDNDFECRCSAGYNGKFCDSQDENFKRANTNTIIVGAVLGGILLIVIIISFAIISRLKKKKSLEDNDRMLYGAEMTERRGGEAGTINNAYQRE</sequence>
<feature type="disulfide bond" evidence="6">
    <location>
        <begin position="176"/>
        <end position="186"/>
    </location>
</feature>
<evidence type="ECO:0000256" key="2">
    <source>
        <dbReference type="ARBA" id="ARBA00022729"/>
    </source>
</evidence>
<feature type="non-terminal residue" evidence="10">
    <location>
        <position position="1"/>
    </location>
</feature>
<feature type="disulfide bond" evidence="6">
    <location>
        <begin position="114"/>
        <end position="123"/>
    </location>
</feature>
<organism evidence="10 11">
    <name type="scientific">Caerostris darwini</name>
    <dbReference type="NCBI Taxonomy" id="1538125"/>
    <lineage>
        <taxon>Eukaryota</taxon>
        <taxon>Metazoa</taxon>
        <taxon>Ecdysozoa</taxon>
        <taxon>Arthropoda</taxon>
        <taxon>Chelicerata</taxon>
        <taxon>Arachnida</taxon>
        <taxon>Araneae</taxon>
        <taxon>Araneomorphae</taxon>
        <taxon>Entelegynae</taxon>
        <taxon>Araneoidea</taxon>
        <taxon>Araneidae</taxon>
        <taxon>Caerostris</taxon>
    </lineage>
</organism>
<feature type="disulfide bond" evidence="6">
    <location>
        <begin position="95"/>
        <end position="112"/>
    </location>
</feature>
<dbReference type="EMBL" id="BPLQ01004870">
    <property type="protein sequence ID" value="GIY11141.1"/>
    <property type="molecule type" value="Genomic_DNA"/>
</dbReference>
<feature type="region of interest" description="Disordered" evidence="7">
    <location>
        <begin position="1"/>
        <end position="64"/>
    </location>
</feature>
<gene>
    <name evidence="10" type="primary">X975_13864</name>
    <name evidence="10" type="ORF">CDAR_110811</name>
</gene>
<dbReference type="GO" id="GO:0050769">
    <property type="term" value="P:positive regulation of neurogenesis"/>
    <property type="evidence" value="ECO:0007669"/>
    <property type="project" value="UniProtKB-ARBA"/>
</dbReference>
<feature type="disulfide bond" evidence="6">
    <location>
        <begin position="924"/>
        <end position="933"/>
    </location>
</feature>
<dbReference type="PANTHER" id="PTHR24033">
    <property type="entry name" value="EGF-LIKE DOMAIN-CONTAINING PROTEIN"/>
    <property type="match status" value="1"/>
</dbReference>
<feature type="compositionally biased region" description="Polar residues" evidence="7">
    <location>
        <begin position="44"/>
        <end position="64"/>
    </location>
</feature>
<dbReference type="PROSITE" id="PS00022">
    <property type="entry name" value="EGF_1"/>
    <property type="match status" value="5"/>
</dbReference>
<feature type="transmembrane region" description="Helical" evidence="8">
    <location>
        <begin position="948"/>
        <end position="969"/>
    </location>
</feature>
<comment type="caution">
    <text evidence="10">The sequence shown here is derived from an EMBL/GenBank/DDBJ whole genome shotgun (WGS) entry which is preliminary data.</text>
</comment>
<evidence type="ECO:0000256" key="5">
    <source>
        <dbReference type="ARBA" id="ARBA00023180"/>
    </source>
</evidence>
<feature type="domain" description="EGF-like" evidence="9">
    <location>
        <begin position="854"/>
        <end position="891"/>
    </location>
</feature>
<dbReference type="PANTHER" id="PTHR24033:SF151">
    <property type="entry name" value="NOTCH 2"/>
    <property type="match status" value="1"/>
</dbReference>
<evidence type="ECO:0000256" key="6">
    <source>
        <dbReference type="PROSITE-ProRule" id="PRU00076"/>
    </source>
</evidence>
<feature type="domain" description="EGF-like" evidence="9">
    <location>
        <begin position="903"/>
        <end position="934"/>
    </location>
</feature>
<dbReference type="SMART" id="SM00179">
    <property type="entry name" value="EGF_CA"/>
    <property type="match status" value="8"/>
</dbReference>
<name>A0AAV4QSV2_9ARAC</name>
<evidence type="ECO:0000313" key="11">
    <source>
        <dbReference type="Proteomes" id="UP001054837"/>
    </source>
</evidence>
<dbReference type="PROSITE" id="PS01187">
    <property type="entry name" value="EGF_CA"/>
    <property type="match status" value="1"/>
</dbReference>
<feature type="disulfide bond" evidence="6">
    <location>
        <begin position="363"/>
        <end position="372"/>
    </location>
</feature>
<keyword evidence="2" id="KW-0732">Signal</keyword>
<feature type="disulfide bond" evidence="6">
    <location>
        <begin position="279"/>
        <end position="288"/>
    </location>
</feature>
<keyword evidence="8" id="KW-1133">Transmembrane helix</keyword>
<keyword evidence="1 6" id="KW-0245">EGF-like domain</keyword>
<dbReference type="GO" id="GO:0016318">
    <property type="term" value="P:ommatidial rotation"/>
    <property type="evidence" value="ECO:0007669"/>
    <property type="project" value="UniProtKB-ARBA"/>
</dbReference>
<dbReference type="Gene3D" id="2.10.25.10">
    <property type="entry name" value="Laminin"/>
    <property type="match status" value="9"/>
</dbReference>
<proteinExistence type="predicted"/>
<feature type="compositionally biased region" description="Low complexity" evidence="7">
    <location>
        <begin position="30"/>
        <end position="42"/>
    </location>
</feature>
<evidence type="ECO:0000256" key="1">
    <source>
        <dbReference type="ARBA" id="ARBA00022536"/>
    </source>
</evidence>
<dbReference type="Pfam" id="PF00008">
    <property type="entry name" value="EGF"/>
    <property type="match status" value="4"/>
</dbReference>
<dbReference type="CDD" id="cd00054">
    <property type="entry name" value="EGF_CA"/>
    <property type="match status" value="1"/>
</dbReference>
<dbReference type="PROSITE" id="PS01186">
    <property type="entry name" value="EGF_2"/>
    <property type="match status" value="5"/>
</dbReference>
<dbReference type="AlphaFoldDB" id="A0AAV4QSV2"/>
<dbReference type="InterPro" id="IPR018097">
    <property type="entry name" value="EGF_Ca-bd_CS"/>
</dbReference>
<evidence type="ECO:0000256" key="3">
    <source>
        <dbReference type="ARBA" id="ARBA00022737"/>
    </source>
</evidence>
<dbReference type="FunFam" id="2.10.25.10:FF:000012">
    <property type="entry name" value="Delta-like protein"/>
    <property type="match status" value="1"/>
</dbReference>
<dbReference type="SMART" id="SM00181">
    <property type="entry name" value="EGF"/>
    <property type="match status" value="16"/>
</dbReference>
<feature type="domain" description="EGF-like" evidence="9">
    <location>
        <begin position="172"/>
        <end position="207"/>
    </location>
</feature>
<feature type="compositionally biased region" description="Low complexity" evidence="7">
    <location>
        <begin position="1"/>
        <end position="21"/>
    </location>
</feature>
<evidence type="ECO:0000256" key="7">
    <source>
        <dbReference type="SAM" id="MobiDB-lite"/>
    </source>
</evidence>
<dbReference type="InterPro" id="IPR049883">
    <property type="entry name" value="NOTCH1_EGF-like"/>
</dbReference>
<dbReference type="InterPro" id="IPR051830">
    <property type="entry name" value="NOTCH_homolog"/>
</dbReference>
<dbReference type="InterPro" id="IPR000152">
    <property type="entry name" value="EGF-type_Asp/Asn_hydroxyl_site"/>
</dbReference>
<dbReference type="InterPro" id="IPR009030">
    <property type="entry name" value="Growth_fac_rcpt_cys_sf"/>
</dbReference>
<dbReference type="SUPFAM" id="SSF57196">
    <property type="entry name" value="EGF/Laminin"/>
    <property type="match status" value="4"/>
</dbReference>
<feature type="domain" description="EGF-like" evidence="9">
    <location>
        <begin position="252"/>
        <end position="289"/>
    </location>
</feature>
<keyword evidence="8" id="KW-0812">Transmembrane</keyword>